<accession>A0A0S4TZ77</accession>
<proteinExistence type="predicted"/>
<sequence length="36" mass="4093">MLLPWARYGSGTGHQVIDVHMPSKITLPIKTVRFIE</sequence>
<name>A0A0S4TZ77_RALSL</name>
<organism evidence="1">
    <name type="scientific">Ralstonia solanacearum</name>
    <name type="common">Pseudomonas solanacearum</name>
    <dbReference type="NCBI Taxonomy" id="305"/>
    <lineage>
        <taxon>Bacteria</taxon>
        <taxon>Pseudomonadati</taxon>
        <taxon>Pseudomonadota</taxon>
        <taxon>Betaproteobacteria</taxon>
        <taxon>Burkholderiales</taxon>
        <taxon>Burkholderiaceae</taxon>
        <taxon>Ralstonia</taxon>
        <taxon>Ralstonia solanacearum species complex</taxon>
    </lineage>
</organism>
<dbReference type="EMBL" id="LN899819">
    <property type="protein sequence ID" value="CUV15013.1"/>
    <property type="molecule type" value="Genomic_DNA"/>
</dbReference>
<reference evidence="1" key="1">
    <citation type="submission" date="2015-10" db="EMBL/GenBank/DDBJ databases">
        <authorList>
            <person name="Gilbert D.G."/>
        </authorList>
    </citation>
    <scope>NUCLEOTIDE SEQUENCE</scope>
    <source>
        <strain evidence="1">Phyl III-seqv23</strain>
    </source>
</reference>
<evidence type="ECO:0000313" key="1">
    <source>
        <dbReference type="EMBL" id="CUV15013.1"/>
    </source>
</evidence>
<dbReference type="AlphaFoldDB" id="A0A0S4TZ77"/>
<protein>
    <submittedName>
        <fullName evidence="1">Uncharacterized protein</fullName>
    </submittedName>
</protein>
<gene>
    <name evidence="1" type="ORF">RUN39_v1_1080006</name>
</gene>